<dbReference type="Pfam" id="PF00389">
    <property type="entry name" value="2-Hacid_dh"/>
    <property type="match status" value="1"/>
</dbReference>
<evidence type="ECO:0000256" key="4">
    <source>
        <dbReference type="RuleBase" id="RU003719"/>
    </source>
</evidence>
<organism evidence="7 8">
    <name type="scientific">Oceanobacillus aidingensis</name>
    <dbReference type="NCBI Taxonomy" id="645964"/>
    <lineage>
        <taxon>Bacteria</taxon>
        <taxon>Bacillati</taxon>
        <taxon>Bacillota</taxon>
        <taxon>Bacilli</taxon>
        <taxon>Bacillales</taxon>
        <taxon>Bacillaceae</taxon>
        <taxon>Oceanobacillus</taxon>
    </lineage>
</organism>
<evidence type="ECO:0000313" key="7">
    <source>
        <dbReference type="EMBL" id="MFC4660648.1"/>
    </source>
</evidence>
<evidence type="ECO:0000256" key="2">
    <source>
        <dbReference type="ARBA" id="ARBA00023002"/>
    </source>
</evidence>
<evidence type="ECO:0000313" key="8">
    <source>
        <dbReference type="Proteomes" id="UP001595988"/>
    </source>
</evidence>
<dbReference type="SUPFAM" id="SSF52283">
    <property type="entry name" value="Formate/glycerate dehydrogenase catalytic domain-like"/>
    <property type="match status" value="1"/>
</dbReference>
<dbReference type="PANTHER" id="PTHR42789:SF1">
    <property type="entry name" value="D-ISOMER SPECIFIC 2-HYDROXYACID DEHYDROGENASE FAMILY PROTEIN (AFU_ORTHOLOGUE AFUA_6G10090)"/>
    <property type="match status" value="1"/>
</dbReference>
<feature type="domain" description="D-isomer specific 2-hydroxyacid dehydrogenase catalytic" evidence="5">
    <location>
        <begin position="15"/>
        <end position="320"/>
    </location>
</feature>
<dbReference type="InterPro" id="IPR006140">
    <property type="entry name" value="D-isomer_DH_NAD-bd"/>
</dbReference>
<dbReference type="Gene3D" id="3.40.50.720">
    <property type="entry name" value="NAD(P)-binding Rossmann-like Domain"/>
    <property type="match status" value="2"/>
</dbReference>
<name>A0ABV9JSE7_9BACI</name>
<dbReference type="Proteomes" id="UP001595988">
    <property type="component" value="Unassembled WGS sequence"/>
</dbReference>
<dbReference type="PROSITE" id="PS00671">
    <property type="entry name" value="D_2_HYDROXYACID_DH_3"/>
    <property type="match status" value="1"/>
</dbReference>
<evidence type="ECO:0000256" key="3">
    <source>
        <dbReference type="ARBA" id="ARBA00023027"/>
    </source>
</evidence>
<dbReference type="PANTHER" id="PTHR42789">
    <property type="entry name" value="D-ISOMER SPECIFIC 2-HYDROXYACID DEHYDROGENASE FAMILY PROTEIN (AFU_ORTHOLOGUE AFUA_6G10090)"/>
    <property type="match status" value="1"/>
</dbReference>
<reference evidence="8" key="1">
    <citation type="journal article" date="2019" name="Int. J. Syst. Evol. Microbiol.">
        <title>The Global Catalogue of Microorganisms (GCM) 10K type strain sequencing project: providing services to taxonomists for standard genome sequencing and annotation.</title>
        <authorList>
            <consortium name="The Broad Institute Genomics Platform"/>
            <consortium name="The Broad Institute Genome Sequencing Center for Infectious Disease"/>
            <person name="Wu L."/>
            <person name="Ma J."/>
        </authorList>
    </citation>
    <scope>NUCLEOTIDE SEQUENCE [LARGE SCALE GENOMIC DNA]</scope>
    <source>
        <strain evidence="8">CCUG 37257</strain>
    </source>
</reference>
<dbReference type="InterPro" id="IPR050857">
    <property type="entry name" value="D-2-hydroxyacid_DH"/>
</dbReference>
<comment type="caution">
    <text evidence="7">The sequence shown here is derived from an EMBL/GenBank/DDBJ whole genome shotgun (WGS) entry which is preliminary data.</text>
</comment>
<dbReference type="Pfam" id="PF02826">
    <property type="entry name" value="2-Hacid_dh_C"/>
    <property type="match status" value="1"/>
</dbReference>
<keyword evidence="2 4" id="KW-0560">Oxidoreductase</keyword>
<dbReference type="SUPFAM" id="SSF51735">
    <property type="entry name" value="NAD(P)-binding Rossmann-fold domains"/>
    <property type="match status" value="1"/>
</dbReference>
<dbReference type="CDD" id="cd12172">
    <property type="entry name" value="PGDH_like_2"/>
    <property type="match status" value="1"/>
</dbReference>
<dbReference type="InterPro" id="IPR029753">
    <property type="entry name" value="D-isomer_DH_CS"/>
</dbReference>
<comment type="similarity">
    <text evidence="1 4">Belongs to the D-isomer specific 2-hydroxyacid dehydrogenase family.</text>
</comment>
<dbReference type="InterPro" id="IPR006139">
    <property type="entry name" value="D-isomer_2_OHA_DH_cat_dom"/>
</dbReference>
<proteinExistence type="inferred from homology"/>
<dbReference type="InterPro" id="IPR036291">
    <property type="entry name" value="NAD(P)-bd_dom_sf"/>
</dbReference>
<sequence>MSQQKKVLVTATNYSQLCAEAKQLLEKNNFEIIENPHDRPMKFGELKEIIGDIDAVVAGVDTWDESIFKLAPNLKVISRFGVGVDNINLDQAKEYGIQVTNAPRLNSNAVAELTVNLILNSLRNTVNLHVSTRQGHWERFVGTELKGKKVGLLGFGNIAQSVAKKLYGFDVELLAYDKFPNKEIAARYDVQFTSYEEILQASDIVSMHLPNLPETHHFMNKERFNQMKQGSYFVNTSRGALVDEKALYEALETGKLQAAAIDVYEKEPITRDNPLFHFDNIITTPHTAAESYEVYHSVGLMTAQAIISVFQEKTPDNLLN</sequence>
<keyword evidence="8" id="KW-1185">Reference proteome</keyword>
<feature type="domain" description="D-isomer specific 2-hydroxyacid dehydrogenase NAD-binding" evidence="6">
    <location>
        <begin position="116"/>
        <end position="288"/>
    </location>
</feature>
<gene>
    <name evidence="7" type="ORF">ACFO3P_00180</name>
</gene>
<evidence type="ECO:0000256" key="1">
    <source>
        <dbReference type="ARBA" id="ARBA00005854"/>
    </source>
</evidence>
<keyword evidence="3" id="KW-0520">NAD</keyword>
<accession>A0ABV9JSE7</accession>
<dbReference type="EMBL" id="JBHSFT010000001">
    <property type="protein sequence ID" value="MFC4660648.1"/>
    <property type="molecule type" value="Genomic_DNA"/>
</dbReference>
<evidence type="ECO:0000259" key="6">
    <source>
        <dbReference type="Pfam" id="PF02826"/>
    </source>
</evidence>
<dbReference type="RefSeq" id="WP_256705333.1">
    <property type="nucleotide sequence ID" value="NZ_JBHSFT010000001.1"/>
</dbReference>
<protein>
    <submittedName>
        <fullName evidence="7">Phosphoglycerate dehydrogenase</fullName>
    </submittedName>
</protein>
<evidence type="ECO:0000259" key="5">
    <source>
        <dbReference type="Pfam" id="PF00389"/>
    </source>
</evidence>